<dbReference type="GO" id="GO:0030870">
    <property type="term" value="C:Mre11 complex"/>
    <property type="evidence" value="ECO:0007669"/>
    <property type="project" value="TreeGrafter"/>
</dbReference>
<feature type="non-terminal residue" evidence="1">
    <location>
        <position position="77"/>
    </location>
</feature>
<feature type="non-terminal residue" evidence="1">
    <location>
        <position position="1"/>
    </location>
</feature>
<protein>
    <submittedName>
        <fullName evidence="1">DNA repair protein RAD50</fullName>
    </submittedName>
</protein>
<organism evidence="1 2">
    <name type="scientific">Haematococcus lacustris</name>
    <name type="common">Green alga</name>
    <name type="synonym">Haematococcus pluvialis</name>
    <dbReference type="NCBI Taxonomy" id="44745"/>
    <lineage>
        <taxon>Eukaryota</taxon>
        <taxon>Viridiplantae</taxon>
        <taxon>Chlorophyta</taxon>
        <taxon>core chlorophytes</taxon>
        <taxon>Chlorophyceae</taxon>
        <taxon>CS clade</taxon>
        <taxon>Chlamydomonadales</taxon>
        <taxon>Haematococcaceae</taxon>
        <taxon>Haematococcus</taxon>
    </lineage>
</organism>
<gene>
    <name evidence="1" type="ORF">HaLaN_27914</name>
</gene>
<dbReference type="AlphaFoldDB" id="A0A6A0A9L4"/>
<dbReference type="PANTHER" id="PTHR18867">
    <property type="entry name" value="RAD50"/>
    <property type="match status" value="1"/>
</dbReference>
<name>A0A6A0A9L4_HAELA</name>
<dbReference type="PANTHER" id="PTHR18867:SF12">
    <property type="entry name" value="DNA REPAIR PROTEIN RAD50"/>
    <property type="match status" value="1"/>
</dbReference>
<accession>A0A6A0A9L4</accession>
<dbReference type="GO" id="GO:0051880">
    <property type="term" value="F:G-quadruplex DNA binding"/>
    <property type="evidence" value="ECO:0007669"/>
    <property type="project" value="TreeGrafter"/>
</dbReference>
<dbReference type="GO" id="GO:0006302">
    <property type="term" value="P:double-strand break repair"/>
    <property type="evidence" value="ECO:0007669"/>
    <property type="project" value="TreeGrafter"/>
</dbReference>
<dbReference type="GO" id="GO:0000794">
    <property type="term" value="C:condensed nuclear chromosome"/>
    <property type="evidence" value="ECO:0007669"/>
    <property type="project" value="TreeGrafter"/>
</dbReference>
<dbReference type="GO" id="GO:0000722">
    <property type="term" value="P:telomere maintenance via recombination"/>
    <property type="evidence" value="ECO:0007669"/>
    <property type="project" value="TreeGrafter"/>
</dbReference>
<dbReference type="EMBL" id="BLLF01004270">
    <property type="protein sequence ID" value="GFH29278.1"/>
    <property type="molecule type" value="Genomic_DNA"/>
</dbReference>
<evidence type="ECO:0000313" key="2">
    <source>
        <dbReference type="Proteomes" id="UP000485058"/>
    </source>
</evidence>
<dbReference type="GO" id="GO:0043047">
    <property type="term" value="F:single-stranded telomeric DNA binding"/>
    <property type="evidence" value="ECO:0007669"/>
    <property type="project" value="TreeGrafter"/>
</dbReference>
<sequence>AVLENVIFVHQEDSNWPLSEGKVLKDKFDDIFSATKYSKALESLRVLHKERVTECKQKKLKLETVRTLRDQAGKLQE</sequence>
<dbReference type="Proteomes" id="UP000485058">
    <property type="component" value="Unassembled WGS sequence"/>
</dbReference>
<reference evidence="1 2" key="1">
    <citation type="submission" date="2020-02" db="EMBL/GenBank/DDBJ databases">
        <title>Draft genome sequence of Haematococcus lacustris strain NIES-144.</title>
        <authorList>
            <person name="Morimoto D."/>
            <person name="Nakagawa S."/>
            <person name="Yoshida T."/>
            <person name="Sawayama S."/>
        </authorList>
    </citation>
    <scope>NUCLEOTIDE SEQUENCE [LARGE SCALE GENOMIC DNA]</scope>
    <source>
        <strain evidence="1 2">NIES-144</strain>
    </source>
</reference>
<evidence type="ECO:0000313" key="1">
    <source>
        <dbReference type="EMBL" id="GFH29278.1"/>
    </source>
</evidence>
<dbReference type="GO" id="GO:0070192">
    <property type="term" value="P:chromosome organization involved in meiotic cell cycle"/>
    <property type="evidence" value="ECO:0007669"/>
    <property type="project" value="TreeGrafter"/>
</dbReference>
<keyword evidence="2" id="KW-1185">Reference proteome</keyword>
<proteinExistence type="predicted"/>
<dbReference type="GO" id="GO:0003691">
    <property type="term" value="F:double-stranded telomeric DNA binding"/>
    <property type="evidence" value="ECO:0007669"/>
    <property type="project" value="TreeGrafter"/>
</dbReference>
<comment type="caution">
    <text evidence="1">The sequence shown here is derived from an EMBL/GenBank/DDBJ whole genome shotgun (WGS) entry which is preliminary data.</text>
</comment>
<dbReference type="GO" id="GO:0007004">
    <property type="term" value="P:telomere maintenance via telomerase"/>
    <property type="evidence" value="ECO:0007669"/>
    <property type="project" value="TreeGrafter"/>
</dbReference>